<keyword evidence="3" id="KW-1185">Reference proteome</keyword>
<organism evidence="2 3">
    <name type="scientific">Polaromonas eurypsychrophila</name>
    <dbReference type="NCBI Taxonomy" id="1614635"/>
    <lineage>
        <taxon>Bacteria</taxon>
        <taxon>Pseudomonadati</taxon>
        <taxon>Pseudomonadota</taxon>
        <taxon>Betaproteobacteria</taxon>
        <taxon>Burkholderiales</taxon>
        <taxon>Comamonadaceae</taxon>
        <taxon>Polaromonas</taxon>
    </lineage>
</organism>
<dbReference type="Pfam" id="PF12680">
    <property type="entry name" value="SnoaL_2"/>
    <property type="match status" value="1"/>
</dbReference>
<dbReference type="PANTHER" id="PTHR34003:SF2">
    <property type="entry name" value="SNOAL-LIKE DOMAIN-CONTAINING PROTEIN"/>
    <property type="match status" value="1"/>
</dbReference>
<dbReference type="Gene3D" id="3.10.450.50">
    <property type="match status" value="1"/>
</dbReference>
<protein>
    <submittedName>
        <fullName evidence="2">Polyketide cyclase</fullName>
    </submittedName>
</protein>
<sequence length="122" mass="14137">MPSRQTVQAFIAMVEQGHYVEAIEQFYAPDASMQENSQPPRRGRDTLVTYERAVIAACRAMRTLPVESFLVDGDFVVIHWVFEFTRHSGKTMRIDELAHQRWEGEQIVEERFFYDPVAAVAE</sequence>
<name>A0A916SME4_9BURK</name>
<dbReference type="RefSeq" id="WP_188709440.1">
    <property type="nucleotide sequence ID" value="NZ_BMIG01000013.1"/>
</dbReference>
<dbReference type="PANTHER" id="PTHR34003">
    <property type="entry name" value="BLL2395 PROTEIN"/>
    <property type="match status" value="1"/>
</dbReference>
<dbReference type="AlphaFoldDB" id="A0A916SME4"/>
<gene>
    <name evidence="2" type="ORF">GCM10011496_31240</name>
</gene>
<accession>A0A916SME4</accession>
<dbReference type="Proteomes" id="UP000620596">
    <property type="component" value="Unassembled WGS sequence"/>
</dbReference>
<proteinExistence type="predicted"/>
<dbReference type="InterPro" id="IPR037401">
    <property type="entry name" value="SnoaL-like"/>
</dbReference>
<evidence type="ECO:0000313" key="2">
    <source>
        <dbReference type="EMBL" id="GGB08087.1"/>
    </source>
</evidence>
<evidence type="ECO:0000259" key="1">
    <source>
        <dbReference type="Pfam" id="PF12680"/>
    </source>
</evidence>
<dbReference type="InterPro" id="IPR032710">
    <property type="entry name" value="NTF2-like_dom_sf"/>
</dbReference>
<comment type="caution">
    <text evidence="2">The sequence shown here is derived from an EMBL/GenBank/DDBJ whole genome shotgun (WGS) entry which is preliminary data.</text>
</comment>
<dbReference type="SUPFAM" id="SSF54427">
    <property type="entry name" value="NTF2-like"/>
    <property type="match status" value="1"/>
</dbReference>
<reference evidence="2" key="2">
    <citation type="submission" date="2020-09" db="EMBL/GenBank/DDBJ databases">
        <authorList>
            <person name="Sun Q."/>
            <person name="Zhou Y."/>
        </authorList>
    </citation>
    <scope>NUCLEOTIDE SEQUENCE</scope>
    <source>
        <strain evidence="2">CGMCC 1.15322</strain>
    </source>
</reference>
<reference evidence="2" key="1">
    <citation type="journal article" date="2014" name="Int. J. Syst. Evol. Microbiol.">
        <title>Complete genome sequence of Corynebacterium casei LMG S-19264T (=DSM 44701T), isolated from a smear-ripened cheese.</title>
        <authorList>
            <consortium name="US DOE Joint Genome Institute (JGI-PGF)"/>
            <person name="Walter F."/>
            <person name="Albersmeier A."/>
            <person name="Kalinowski J."/>
            <person name="Ruckert C."/>
        </authorList>
    </citation>
    <scope>NUCLEOTIDE SEQUENCE</scope>
    <source>
        <strain evidence="2">CGMCC 1.15322</strain>
    </source>
</reference>
<evidence type="ECO:0000313" key="3">
    <source>
        <dbReference type="Proteomes" id="UP000620596"/>
    </source>
</evidence>
<dbReference type="EMBL" id="BMIG01000013">
    <property type="protein sequence ID" value="GGB08087.1"/>
    <property type="molecule type" value="Genomic_DNA"/>
</dbReference>
<feature type="domain" description="SnoaL-like" evidence="1">
    <location>
        <begin position="7"/>
        <end position="109"/>
    </location>
</feature>